<sequence length="249" mass="28624">MDIPANSSVMGTKNICLLLVLDDFTCHNIVSDMLHNQTYQVLHVGKTMDTLNAVWERKSIFNLVLTNIHRLNTNGVDILQIIKNKLNLPTIFMSPDDTRCENQVQDCCVGAYVVSFSDTKEMNKFWQMVLEKEKGRKTVVNQEENDSRLPQNVTAETSRENTTSADTDVAIKAHDLKGKRKANSEENRDIEKKRRVVWTPKMHQSFLQAIQYLGYEKAVPKKIVEIMNEPGLTREHVASHLQVCFHLYY</sequence>
<name>A0ABM1V1W3_SOLPN</name>
<dbReference type="InterPro" id="IPR011006">
    <property type="entry name" value="CheY-like_superfamily"/>
</dbReference>
<keyword evidence="1" id="KW-0805">Transcription regulation</keyword>
<dbReference type="InterPro" id="IPR006447">
    <property type="entry name" value="Myb_dom_plants"/>
</dbReference>
<evidence type="ECO:0000256" key="2">
    <source>
        <dbReference type="ARBA" id="ARBA00023163"/>
    </source>
</evidence>
<gene>
    <name evidence="6" type="primary">LOC107025173</name>
</gene>
<dbReference type="InterPro" id="IPR009057">
    <property type="entry name" value="Homeodomain-like_sf"/>
</dbReference>
<dbReference type="Proteomes" id="UP000694930">
    <property type="component" value="Chromosome 1"/>
</dbReference>
<keyword evidence="5" id="KW-1185">Reference proteome</keyword>
<evidence type="ECO:0000256" key="1">
    <source>
        <dbReference type="ARBA" id="ARBA00023015"/>
    </source>
</evidence>
<accession>A0ABM1V1W3</accession>
<dbReference type="NCBIfam" id="TIGR01557">
    <property type="entry name" value="myb_SHAQKYF"/>
    <property type="match status" value="1"/>
</dbReference>
<dbReference type="SUPFAM" id="SSF46689">
    <property type="entry name" value="Homeodomain-like"/>
    <property type="match status" value="1"/>
</dbReference>
<evidence type="ECO:0000313" key="6">
    <source>
        <dbReference type="RefSeq" id="XP_027769731.1"/>
    </source>
</evidence>
<feature type="compositionally biased region" description="Polar residues" evidence="4">
    <location>
        <begin position="148"/>
        <end position="165"/>
    </location>
</feature>
<keyword evidence="2" id="KW-0804">Transcription</keyword>
<evidence type="ECO:0000256" key="4">
    <source>
        <dbReference type="SAM" id="MobiDB-lite"/>
    </source>
</evidence>
<proteinExistence type="predicted"/>
<reference evidence="5" key="1">
    <citation type="journal article" date="2014" name="Nat. Genet.">
        <title>The genome of the stress-tolerant wild tomato species Solanum pennellii.</title>
        <authorList>
            <person name="Bolger A."/>
            <person name="Scossa F."/>
            <person name="Bolger M.E."/>
            <person name="Lanz C."/>
            <person name="Maumus F."/>
            <person name="Tohge T."/>
            <person name="Quesneville H."/>
            <person name="Alseekh S."/>
            <person name="Sorensen I."/>
            <person name="Lichtenstein G."/>
            <person name="Fich E.A."/>
            <person name="Conte M."/>
            <person name="Keller H."/>
            <person name="Schneeberger K."/>
            <person name="Schwacke R."/>
            <person name="Ofner I."/>
            <person name="Vrebalov J."/>
            <person name="Xu Y."/>
            <person name="Osorio S."/>
            <person name="Aflitos S.A."/>
            <person name="Schijlen E."/>
            <person name="Jimenez-Gomez J.M."/>
            <person name="Ryngajllo M."/>
            <person name="Kimura S."/>
            <person name="Kumar R."/>
            <person name="Koenig D."/>
            <person name="Headland L.R."/>
            <person name="Maloof J.N."/>
            <person name="Sinha N."/>
            <person name="van Ham R.C."/>
            <person name="Lankhorst R.K."/>
            <person name="Mao L."/>
            <person name="Vogel A."/>
            <person name="Arsova B."/>
            <person name="Panstruga R."/>
            <person name="Fei Z."/>
            <person name="Rose J.K."/>
            <person name="Zamir D."/>
            <person name="Carrari F."/>
            <person name="Giovannoni J.J."/>
            <person name="Weigel D."/>
            <person name="Usadel B."/>
            <person name="Fernie A.R."/>
        </authorList>
    </citation>
    <scope>NUCLEOTIDE SEQUENCE [LARGE SCALE GENOMIC DNA]</scope>
    <source>
        <strain evidence="5">cv. LA0716</strain>
    </source>
</reference>
<organism evidence="5 6">
    <name type="scientific">Solanum pennellii</name>
    <name type="common">Tomato</name>
    <name type="synonym">Lycopersicon pennellii</name>
    <dbReference type="NCBI Taxonomy" id="28526"/>
    <lineage>
        <taxon>Eukaryota</taxon>
        <taxon>Viridiplantae</taxon>
        <taxon>Streptophyta</taxon>
        <taxon>Embryophyta</taxon>
        <taxon>Tracheophyta</taxon>
        <taxon>Spermatophyta</taxon>
        <taxon>Magnoliopsida</taxon>
        <taxon>eudicotyledons</taxon>
        <taxon>Gunneridae</taxon>
        <taxon>Pentapetalae</taxon>
        <taxon>asterids</taxon>
        <taxon>lamiids</taxon>
        <taxon>Solanales</taxon>
        <taxon>Solanaceae</taxon>
        <taxon>Solanoideae</taxon>
        <taxon>Solaneae</taxon>
        <taxon>Solanum</taxon>
        <taxon>Solanum subgen. Lycopersicon</taxon>
    </lineage>
</organism>
<keyword evidence="3" id="KW-0539">Nucleus</keyword>
<dbReference type="RefSeq" id="XP_027769731.1">
    <property type="nucleotide sequence ID" value="XM_027913930.1"/>
</dbReference>
<dbReference type="InterPro" id="IPR044841">
    <property type="entry name" value="LUX/BOA-like"/>
</dbReference>
<dbReference type="SUPFAM" id="SSF52172">
    <property type="entry name" value="CheY-like"/>
    <property type="match status" value="1"/>
</dbReference>
<protein>
    <submittedName>
        <fullName evidence="6">Two-component response regulator ARR14-like</fullName>
    </submittedName>
</protein>
<dbReference type="PANTHER" id="PTHR31442">
    <property type="entry name" value="HOMEODOMAIN-LIKE SUPERFAMILY PROTEIN-RELATED"/>
    <property type="match status" value="1"/>
</dbReference>
<reference evidence="6" key="2">
    <citation type="submission" date="2025-08" db="UniProtKB">
        <authorList>
            <consortium name="RefSeq"/>
        </authorList>
    </citation>
    <scope>IDENTIFICATION</scope>
</reference>
<dbReference type="Gene3D" id="1.10.10.60">
    <property type="entry name" value="Homeodomain-like"/>
    <property type="match status" value="1"/>
</dbReference>
<evidence type="ECO:0000313" key="5">
    <source>
        <dbReference type="Proteomes" id="UP000694930"/>
    </source>
</evidence>
<feature type="region of interest" description="Disordered" evidence="4">
    <location>
        <begin position="138"/>
        <end position="165"/>
    </location>
</feature>
<dbReference type="Gene3D" id="3.40.50.2300">
    <property type="match status" value="1"/>
</dbReference>
<dbReference type="GeneID" id="107025173"/>
<dbReference type="PANTHER" id="PTHR31442:SF28">
    <property type="entry name" value="TWO-COMPONENT RESPONSE REGULATOR ORR26"/>
    <property type="match status" value="1"/>
</dbReference>
<evidence type="ECO:0000256" key="3">
    <source>
        <dbReference type="ARBA" id="ARBA00023242"/>
    </source>
</evidence>